<protein>
    <recommendedName>
        <fullName evidence="3">Transposase</fullName>
    </recommendedName>
</protein>
<dbReference type="STRING" id="936756.ATE80_28825"/>
<comment type="caution">
    <text evidence="1">The sequence shown here is derived from an EMBL/GenBank/DDBJ whole genome shotgun (WGS) entry which is preliminary data.</text>
</comment>
<evidence type="ECO:0008006" key="3">
    <source>
        <dbReference type="Google" id="ProtNLM"/>
    </source>
</evidence>
<name>A0A117IUF9_9ACTN</name>
<evidence type="ECO:0000313" key="1">
    <source>
        <dbReference type="EMBL" id="KUH35495.1"/>
    </source>
</evidence>
<gene>
    <name evidence="1" type="ORF">ATE80_28825</name>
</gene>
<dbReference type="AlphaFoldDB" id="A0A117IUF9"/>
<reference evidence="1 2" key="1">
    <citation type="submission" date="2015-11" db="EMBL/GenBank/DDBJ databases">
        <title>Genome-wide analysis reveals the secondary metabolome in Streptomyces kanasensis ZX01.</title>
        <authorList>
            <person name="Zhang G."/>
            <person name="Han L."/>
            <person name="Feng J."/>
            <person name="Zhang X."/>
        </authorList>
    </citation>
    <scope>NUCLEOTIDE SEQUENCE [LARGE SCALE GENOMIC DNA]</scope>
    <source>
        <strain evidence="1 2">ZX01</strain>
    </source>
</reference>
<evidence type="ECO:0000313" key="2">
    <source>
        <dbReference type="Proteomes" id="UP000054011"/>
    </source>
</evidence>
<dbReference type="EMBL" id="LNSV01000135">
    <property type="protein sequence ID" value="KUH35495.1"/>
    <property type="molecule type" value="Genomic_DNA"/>
</dbReference>
<dbReference type="RefSeq" id="WP_058945206.1">
    <property type="nucleotide sequence ID" value="NZ_LNSV01000135.1"/>
</dbReference>
<dbReference type="Proteomes" id="UP000054011">
    <property type="component" value="Unassembled WGS sequence"/>
</dbReference>
<proteinExistence type="predicted"/>
<sequence>MKTCDRFERMKNAYETDLAVLNGHADRHAGTNPAKASSRIAKGVKLNMARALSKHYARCRVCC</sequence>
<accession>A0A117IUF9</accession>
<dbReference type="OrthoDB" id="4315091at2"/>
<keyword evidence="2" id="KW-1185">Reference proteome</keyword>
<organism evidence="1 2">
    <name type="scientific">Streptomyces kanasensis</name>
    <dbReference type="NCBI Taxonomy" id="936756"/>
    <lineage>
        <taxon>Bacteria</taxon>
        <taxon>Bacillati</taxon>
        <taxon>Actinomycetota</taxon>
        <taxon>Actinomycetes</taxon>
        <taxon>Kitasatosporales</taxon>
        <taxon>Streptomycetaceae</taxon>
        <taxon>Streptomyces</taxon>
    </lineage>
</organism>